<keyword evidence="1" id="KW-0472">Membrane</keyword>
<evidence type="ECO:0000256" key="1">
    <source>
        <dbReference type="SAM" id="Phobius"/>
    </source>
</evidence>
<feature type="transmembrane region" description="Helical" evidence="1">
    <location>
        <begin position="156"/>
        <end position="174"/>
    </location>
</feature>
<dbReference type="PANTHER" id="PTHR14969:SF13">
    <property type="entry name" value="AT30094P"/>
    <property type="match status" value="1"/>
</dbReference>
<gene>
    <name evidence="3" type="ORF">CALCODRAFT_495717</name>
</gene>
<dbReference type="SMART" id="SM00014">
    <property type="entry name" value="acidPPc"/>
    <property type="match status" value="1"/>
</dbReference>
<dbReference type="GO" id="GO:0042392">
    <property type="term" value="F:sphingosine-1-phosphate phosphatase activity"/>
    <property type="evidence" value="ECO:0007669"/>
    <property type="project" value="TreeGrafter"/>
</dbReference>
<dbReference type="Gene3D" id="1.20.144.10">
    <property type="entry name" value="Phosphatidic acid phosphatase type 2/haloperoxidase"/>
    <property type="match status" value="1"/>
</dbReference>
<protein>
    <submittedName>
        <fullName evidence="3">PAP2-domain-containing protein</fullName>
    </submittedName>
</protein>
<proteinExistence type="predicted"/>
<sequence>MARTAPWYLFPFYNANILVGITGTALLILLTRSAHAAWFGAGTVCCTLAAKALKRLLRHPRPRPAGSPRPRTYGMPSTHTSAMAFQSLYLLLCSLSLSLSLSQSEPSASATATAPPPLSSPNIPGARLLLPAAYAAYALGVARSRLWGGHHTLPQVLAGAAWGAVSAVCWWGLWRAWAREAVARPAVRLLSAWGVRLVM</sequence>
<accession>A0A165GBT6</accession>
<dbReference type="PANTHER" id="PTHR14969">
    <property type="entry name" value="SPHINGOSINE-1-PHOSPHATE PHOSPHOHYDROLASE"/>
    <property type="match status" value="1"/>
</dbReference>
<dbReference type="SUPFAM" id="SSF48317">
    <property type="entry name" value="Acid phosphatase/Vanadium-dependent haloperoxidase"/>
    <property type="match status" value="1"/>
</dbReference>
<reference evidence="3 4" key="1">
    <citation type="journal article" date="2016" name="Mol. Biol. Evol.">
        <title>Comparative Genomics of Early-Diverging Mushroom-Forming Fungi Provides Insights into the Origins of Lignocellulose Decay Capabilities.</title>
        <authorList>
            <person name="Nagy L.G."/>
            <person name="Riley R."/>
            <person name="Tritt A."/>
            <person name="Adam C."/>
            <person name="Daum C."/>
            <person name="Floudas D."/>
            <person name="Sun H."/>
            <person name="Yadav J.S."/>
            <person name="Pangilinan J."/>
            <person name="Larsson K.H."/>
            <person name="Matsuura K."/>
            <person name="Barry K."/>
            <person name="Labutti K."/>
            <person name="Kuo R."/>
            <person name="Ohm R.A."/>
            <person name="Bhattacharya S.S."/>
            <person name="Shirouzu T."/>
            <person name="Yoshinaga Y."/>
            <person name="Martin F.M."/>
            <person name="Grigoriev I.V."/>
            <person name="Hibbett D.S."/>
        </authorList>
    </citation>
    <scope>NUCLEOTIDE SEQUENCE [LARGE SCALE GENOMIC DNA]</scope>
    <source>
        <strain evidence="3 4">HHB12733</strain>
    </source>
</reference>
<dbReference type="STRING" id="1353952.A0A165GBT6"/>
<organism evidence="3 4">
    <name type="scientific">Calocera cornea HHB12733</name>
    <dbReference type="NCBI Taxonomy" id="1353952"/>
    <lineage>
        <taxon>Eukaryota</taxon>
        <taxon>Fungi</taxon>
        <taxon>Dikarya</taxon>
        <taxon>Basidiomycota</taxon>
        <taxon>Agaricomycotina</taxon>
        <taxon>Dacrymycetes</taxon>
        <taxon>Dacrymycetales</taxon>
        <taxon>Dacrymycetaceae</taxon>
        <taxon>Calocera</taxon>
    </lineage>
</organism>
<evidence type="ECO:0000259" key="2">
    <source>
        <dbReference type="SMART" id="SM00014"/>
    </source>
</evidence>
<dbReference type="InterPro" id="IPR000326">
    <property type="entry name" value="PAP2/HPO"/>
</dbReference>
<dbReference type="OrthoDB" id="302705at2759"/>
<name>A0A165GBT6_9BASI</name>
<evidence type="ECO:0000313" key="4">
    <source>
        <dbReference type="Proteomes" id="UP000076842"/>
    </source>
</evidence>
<dbReference type="EMBL" id="KV423958">
    <property type="protein sequence ID" value="KZT57874.1"/>
    <property type="molecule type" value="Genomic_DNA"/>
</dbReference>
<dbReference type="InterPro" id="IPR036938">
    <property type="entry name" value="PAP2/HPO_sf"/>
</dbReference>
<keyword evidence="4" id="KW-1185">Reference proteome</keyword>
<feature type="transmembrane region" description="Helical" evidence="1">
    <location>
        <begin position="7"/>
        <end position="30"/>
    </location>
</feature>
<feature type="domain" description="Phosphatidic acid phosphatase type 2/haloperoxidase" evidence="2">
    <location>
        <begin position="36"/>
        <end position="171"/>
    </location>
</feature>
<dbReference type="InParanoid" id="A0A165GBT6"/>
<dbReference type="AlphaFoldDB" id="A0A165GBT6"/>
<dbReference type="Proteomes" id="UP000076842">
    <property type="component" value="Unassembled WGS sequence"/>
</dbReference>
<dbReference type="Pfam" id="PF01569">
    <property type="entry name" value="PAP2"/>
    <property type="match status" value="1"/>
</dbReference>
<evidence type="ECO:0000313" key="3">
    <source>
        <dbReference type="EMBL" id="KZT57874.1"/>
    </source>
</evidence>
<keyword evidence="1" id="KW-1133">Transmembrane helix</keyword>
<keyword evidence="1" id="KW-0812">Transmembrane</keyword>
<feature type="transmembrane region" description="Helical" evidence="1">
    <location>
        <begin position="36"/>
        <end position="53"/>
    </location>
</feature>